<sequence length="845" mass="95701">MSTVREVTEEPQQRTFHAEQQSSISSLSVSKSTATLSPQERKEQKKKRKEKYDRPLPPTPPPSESIFSPESGFELVALDDNASMSSSPTLTHIASTSTFSSSVDTLKSSKKKYQPEMIYFHLHRLVEREISKVADGSTESDSTLSHPPSELSVGAVPGVVQSRKYRIKLAQMLSNLATPEVSSAYENKIYDAITKDEPQVARLIKIILGSEEEKTAAMALKGQEADLFMDALEDIMRDTSFLRESEQLDARRFLISLSKISTNLPQYMFIDGVASVKDKNSYGGTFGDVYRSTYKGKPVALKRLRHFQLEESHRIYQRFCKEALIWQRLYHKFILPFLGIDAENFPRQPCMRTLISCYSKSLKACLDYLDVLTVWTKGIHAGIGIHYLHSQNIVHGDIKGGNILIDESGQPRLADFGLTIFADGTRHNTTDQGGTLRWMAPELLYPIPGIECYKRTTASDVYAYGCLCIEVYTGRVPFADVRSEIMVLEKVLKGERPERPLGTNAMTDELWNLINACWKHDRASRPKSGLVVDHLKHILRRSATDPAVLPFVDPLPPPTAYSYTSPSTARPLEEQAAVLRSLKRIRQHADPGRMYHELKLTSTNSSSSSPLKNYAARIKDTNSRVAIKQLEISQLDSNTLTRLADEFNDMRFLHHPNVINYIDLFQHENHVWVVLEDLSNPLYLKKVIVANLNRDAGMKESFITTVLRNVIHAVHYLHRHRISHGSINAEQVLLSYDGHSILVRLKLAAMIPDPDVYSRARRRPPGFNEQTRFETDIWDLGFLAIEMFDSAMSLDFESPELLHDFEIMKPPPSHSLLSFVRATMREIPSEIPSISALFQLPFLKK</sequence>
<protein>
    <submittedName>
        <fullName evidence="7">Kinase-like protein</fullName>
    </submittedName>
</protein>
<reference evidence="7 8" key="1">
    <citation type="submission" date="2016-08" db="EMBL/GenBank/DDBJ databases">
        <authorList>
            <consortium name="Lentinula edodes genome sequencing consortium"/>
            <person name="Sakamoto Y."/>
            <person name="Nakade K."/>
            <person name="Sato S."/>
            <person name="Yoshida Y."/>
            <person name="Miyazaki K."/>
            <person name="Natsume S."/>
            <person name="Konno N."/>
        </authorList>
    </citation>
    <scope>NUCLEOTIDE SEQUENCE [LARGE SCALE GENOMIC DNA]</scope>
    <source>
        <strain evidence="7 8">NBRC 111202</strain>
    </source>
</reference>
<dbReference type="Pfam" id="PF00069">
    <property type="entry name" value="Pkinase"/>
    <property type="match status" value="1"/>
</dbReference>
<proteinExistence type="predicted"/>
<dbReference type="PANTHER" id="PTHR44329">
    <property type="entry name" value="SERINE/THREONINE-PROTEIN KINASE TNNI3K-RELATED"/>
    <property type="match status" value="1"/>
</dbReference>
<dbReference type="GO" id="GO:0005524">
    <property type="term" value="F:ATP binding"/>
    <property type="evidence" value="ECO:0007669"/>
    <property type="project" value="InterPro"/>
</dbReference>
<dbReference type="PANTHER" id="PTHR44329:SF288">
    <property type="entry name" value="MITOGEN-ACTIVATED PROTEIN KINASE KINASE KINASE 20"/>
    <property type="match status" value="1"/>
</dbReference>
<evidence type="ECO:0000313" key="7">
    <source>
        <dbReference type="EMBL" id="GAV99071.1"/>
    </source>
</evidence>
<name>A0A1Q3DVP2_LENED</name>
<dbReference type="PROSITE" id="PS50011">
    <property type="entry name" value="PROTEIN_KINASE_DOM"/>
    <property type="match status" value="2"/>
</dbReference>
<dbReference type="EMBL" id="BDGU01000007">
    <property type="protein sequence ID" value="GAV99071.1"/>
    <property type="molecule type" value="Genomic_DNA"/>
</dbReference>
<evidence type="ECO:0000313" key="8">
    <source>
        <dbReference type="Proteomes" id="UP000188533"/>
    </source>
</evidence>
<dbReference type="PROSITE" id="PS00108">
    <property type="entry name" value="PROTEIN_KINASE_ST"/>
    <property type="match status" value="1"/>
</dbReference>
<evidence type="ECO:0000256" key="3">
    <source>
        <dbReference type="ARBA" id="ARBA00022777"/>
    </source>
</evidence>
<keyword evidence="8" id="KW-1185">Reference proteome</keyword>
<keyword evidence="3 7" id="KW-0418">Kinase</keyword>
<feature type="domain" description="Protein kinase" evidence="6">
    <location>
        <begin position="595"/>
        <end position="843"/>
    </location>
</feature>
<keyword evidence="2" id="KW-0547">Nucleotide-binding</keyword>
<reference evidence="7 8" key="2">
    <citation type="submission" date="2017-02" db="EMBL/GenBank/DDBJ databases">
        <title>A genome survey and senescence transcriptome analysis in Lentinula edodes.</title>
        <authorList>
            <person name="Sakamoto Y."/>
            <person name="Nakade K."/>
            <person name="Sato S."/>
            <person name="Yoshida Y."/>
            <person name="Miyazaki K."/>
            <person name="Natsume S."/>
            <person name="Konno N."/>
        </authorList>
    </citation>
    <scope>NUCLEOTIDE SEQUENCE [LARGE SCALE GENOMIC DNA]</scope>
    <source>
        <strain evidence="7 8">NBRC 111202</strain>
    </source>
</reference>
<dbReference type="AlphaFoldDB" id="A0A1Q3DVP2"/>
<dbReference type="InterPro" id="IPR001245">
    <property type="entry name" value="Ser-Thr/Tyr_kinase_cat_dom"/>
</dbReference>
<dbReference type="InterPro" id="IPR000719">
    <property type="entry name" value="Prot_kinase_dom"/>
</dbReference>
<dbReference type="InterPro" id="IPR011009">
    <property type="entry name" value="Kinase-like_dom_sf"/>
</dbReference>
<dbReference type="SUPFAM" id="SSF56112">
    <property type="entry name" value="Protein kinase-like (PK-like)"/>
    <property type="match status" value="2"/>
</dbReference>
<evidence type="ECO:0000256" key="1">
    <source>
        <dbReference type="ARBA" id="ARBA00022679"/>
    </source>
</evidence>
<dbReference type="Gene3D" id="1.10.510.10">
    <property type="entry name" value="Transferase(Phosphotransferase) domain 1"/>
    <property type="match status" value="2"/>
</dbReference>
<feature type="compositionally biased region" description="Low complexity" evidence="5">
    <location>
        <begin position="22"/>
        <end position="37"/>
    </location>
</feature>
<dbReference type="InterPro" id="IPR008271">
    <property type="entry name" value="Ser/Thr_kinase_AS"/>
</dbReference>
<evidence type="ECO:0000259" key="6">
    <source>
        <dbReference type="PROSITE" id="PS50011"/>
    </source>
</evidence>
<comment type="caution">
    <text evidence="7">The sequence shown here is derived from an EMBL/GenBank/DDBJ whole genome shotgun (WGS) entry which is preliminary data.</text>
</comment>
<gene>
    <name evidence="7" type="ORF">LENED_000502</name>
</gene>
<evidence type="ECO:0000256" key="4">
    <source>
        <dbReference type="ARBA" id="ARBA00022840"/>
    </source>
</evidence>
<dbReference type="SMART" id="SM00220">
    <property type="entry name" value="S_TKc"/>
    <property type="match status" value="1"/>
</dbReference>
<dbReference type="STRING" id="5353.A0A1Q3DVP2"/>
<keyword evidence="4" id="KW-0067">ATP-binding</keyword>
<feature type="region of interest" description="Disordered" evidence="5">
    <location>
        <begin position="1"/>
        <end position="69"/>
    </location>
</feature>
<dbReference type="Pfam" id="PF07714">
    <property type="entry name" value="PK_Tyr_Ser-Thr"/>
    <property type="match status" value="1"/>
</dbReference>
<evidence type="ECO:0000256" key="5">
    <source>
        <dbReference type="SAM" id="MobiDB-lite"/>
    </source>
</evidence>
<feature type="domain" description="Protein kinase" evidence="6">
    <location>
        <begin position="275"/>
        <end position="540"/>
    </location>
</feature>
<dbReference type="InterPro" id="IPR051681">
    <property type="entry name" value="Ser/Thr_Kinases-Pseudokinases"/>
</dbReference>
<evidence type="ECO:0000256" key="2">
    <source>
        <dbReference type="ARBA" id="ARBA00022741"/>
    </source>
</evidence>
<organism evidence="7 8">
    <name type="scientific">Lentinula edodes</name>
    <name type="common">Shiitake mushroom</name>
    <name type="synonym">Lentinus edodes</name>
    <dbReference type="NCBI Taxonomy" id="5353"/>
    <lineage>
        <taxon>Eukaryota</taxon>
        <taxon>Fungi</taxon>
        <taxon>Dikarya</taxon>
        <taxon>Basidiomycota</taxon>
        <taxon>Agaricomycotina</taxon>
        <taxon>Agaricomycetes</taxon>
        <taxon>Agaricomycetidae</taxon>
        <taxon>Agaricales</taxon>
        <taxon>Marasmiineae</taxon>
        <taxon>Omphalotaceae</taxon>
        <taxon>Lentinula</taxon>
    </lineage>
</organism>
<feature type="compositionally biased region" description="Basic and acidic residues" evidence="5">
    <location>
        <begin position="1"/>
        <end position="12"/>
    </location>
</feature>
<accession>A0A1Q3DVP2</accession>
<dbReference type="GO" id="GO:0004674">
    <property type="term" value="F:protein serine/threonine kinase activity"/>
    <property type="evidence" value="ECO:0007669"/>
    <property type="project" value="TreeGrafter"/>
</dbReference>
<dbReference type="Proteomes" id="UP000188533">
    <property type="component" value="Unassembled WGS sequence"/>
</dbReference>
<dbReference type="Gene3D" id="3.30.200.20">
    <property type="entry name" value="Phosphorylase Kinase, domain 1"/>
    <property type="match status" value="2"/>
</dbReference>
<keyword evidence="1" id="KW-0808">Transferase</keyword>